<proteinExistence type="predicted"/>
<dbReference type="EMBL" id="JXJN01001937">
    <property type="status" value="NOT_ANNOTATED_CDS"/>
    <property type="molecule type" value="Genomic_DNA"/>
</dbReference>
<dbReference type="Proteomes" id="UP000092460">
    <property type="component" value="Unassembled WGS sequence"/>
</dbReference>
<keyword evidence="1" id="KW-0812">Transmembrane</keyword>
<dbReference type="AlphaFoldDB" id="A0A1B0AQK8"/>
<keyword evidence="3" id="KW-1185">Reference proteome</keyword>
<accession>A0A1B0AQK8</accession>
<dbReference type="EMBL" id="JXJN01001938">
    <property type="status" value="NOT_ANNOTATED_CDS"/>
    <property type="molecule type" value="Genomic_DNA"/>
</dbReference>
<dbReference type="VEuPathDB" id="VectorBase:GPPI004972"/>
<feature type="transmembrane region" description="Helical" evidence="1">
    <location>
        <begin position="12"/>
        <end position="29"/>
    </location>
</feature>
<keyword evidence="1" id="KW-1133">Transmembrane helix</keyword>
<sequence>MDRWTADTSDTIYVHSYTIGAIGVFIVTIEKTVCYLLRQHSKTELNEPQRNKQHREFTSFLNYEYLPAPCDDNWQAKRSAVCAYAWLIQCIEAVKT</sequence>
<protein>
    <submittedName>
        <fullName evidence="2">Uncharacterized protein</fullName>
    </submittedName>
</protein>
<organism evidence="2 3">
    <name type="scientific">Glossina palpalis gambiensis</name>
    <dbReference type="NCBI Taxonomy" id="67801"/>
    <lineage>
        <taxon>Eukaryota</taxon>
        <taxon>Metazoa</taxon>
        <taxon>Ecdysozoa</taxon>
        <taxon>Arthropoda</taxon>
        <taxon>Hexapoda</taxon>
        <taxon>Insecta</taxon>
        <taxon>Pterygota</taxon>
        <taxon>Neoptera</taxon>
        <taxon>Endopterygota</taxon>
        <taxon>Diptera</taxon>
        <taxon>Brachycera</taxon>
        <taxon>Muscomorpha</taxon>
        <taxon>Hippoboscoidea</taxon>
        <taxon>Glossinidae</taxon>
        <taxon>Glossina</taxon>
    </lineage>
</organism>
<reference evidence="2" key="2">
    <citation type="submission" date="2020-05" db="UniProtKB">
        <authorList>
            <consortium name="EnsemblMetazoa"/>
        </authorList>
    </citation>
    <scope>IDENTIFICATION</scope>
    <source>
        <strain evidence="2">IAEA</strain>
    </source>
</reference>
<keyword evidence="1" id="KW-0472">Membrane</keyword>
<name>A0A1B0AQK8_9MUSC</name>
<reference evidence="3" key="1">
    <citation type="submission" date="2015-01" db="EMBL/GenBank/DDBJ databases">
        <authorList>
            <person name="Aksoy S."/>
            <person name="Warren W."/>
            <person name="Wilson R.K."/>
        </authorList>
    </citation>
    <scope>NUCLEOTIDE SEQUENCE [LARGE SCALE GENOMIC DNA]</scope>
    <source>
        <strain evidence="3">IAEA</strain>
    </source>
</reference>
<evidence type="ECO:0000313" key="2">
    <source>
        <dbReference type="EnsemblMetazoa" id="GPPI004972-PA"/>
    </source>
</evidence>
<evidence type="ECO:0000256" key="1">
    <source>
        <dbReference type="SAM" id="Phobius"/>
    </source>
</evidence>
<dbReference type="EnsemblMetazoa" id="GPPI004972-RA">
    <property type="protein sequence ID" value="GPPI004972-PA"/>
    <property type="gene ID" value="GPPI004972"/>
</dbReference>
<evidence type="ECO:0000313" key="3">
    <source>
        <dbReference type="Proteomes" id="UP000092460"/>
    </source>
</evidence>